<protein>
    <submittedName>
        <fullName evidence="1">Uncharacterized protein</fullName>
    </submittedName>
</protein>
<organism evidence="1 2">
    <name type="scientific">Melastoma candidum</name>
    <dbReference type="NCBI Taxonomy" id="119954"/>
    <lineage>
        <taxon>Eukaryota</taxon>
        <taxon>Viridiplantae</taxon>
        <taxon>Streptophyta</taxon>
        <taxon>Embryophyta</taxon>
        <taxon>Tracheophyta</taxon>
        <taxon>Spermatophyta</taxon>
        <taxon>Magnoliopsida</taxon>
        <taxon>eudicotyledons</taxon>
        <taxon>Gunneridae</taxon>
        <taxon>Pentapetalae</taxon>
        <taxon>rosids</taxon>
        <taxon>malvids</taxon>
        <taxon>Myrtales</taxon>
        <taxon>Melastomataceae</taxon>
        <taxon>Melastomatoideae</taxon>
        <taxon>Melastomateae</taxon>
        <taxon>Melastoma</taxon>
    </lineage>
</organism>
<reference evidence="2" key="1">
    <citation type="journal article" date="2023" name="Front. Plant Sci.">
        <title>Chromosomal-level genome assembly of Melastoma candidum provides insights into trichome evolution.</title>
        <authorList>
            <person name="Zhong Y."/>
            <person name="Wu W."/>
            <person name="Sun C."/>
            <person name="Zou P."/>
            <person name="Liu Y."/>
            <person name="Dai S."/>
            <person name="Zhou R."/>
        </authorList>
    </citation>
    <scope>NUCLEOTIDE SEQUENCE [LARGE SCALE GENOMIC DNA]</scope>
</reference>
<dbReference type="Proteomes" id="UP001057402">
    <property type="component" value="Chromosome 7"/>
</dbReference>
<sequence>MAMTKSVLAAALLLAMSATTAYGQAGGLKVGFYSSTCPRAESIVKSAVQSHFNSNPVVAPKLLRMHFHDCFVQGCDGSILINGSSTEKTAGPNLSLGPAFPVIDDAKAQLEEACPGIVSCADIVALAARDSVVLTKGVSWSVPTGRRDGRVSSASDTNNLPGPNESIASQTKKFSDLGLNVQDLVTLVGGHTIGTVACQLVTGRLYNFNGTSGASDPTINPSFLPTLKALCPQNGDSTKRVALDNGSGNVFDTSFFSNVKNGQGIIQSDEDLWTDASTQPFVQRFLGLRGSSGLNFNVEFGKSMVKMGNIGVKTGTNGEIRKVCPAFN</sequence>
<gene>
    <name evidence="1" type="ORF">MLD38_026922</name>
</gene>
<dbReference type="EMBL" id="CM042886">
    <property type="protein sequence ID" value="KAI4342280.1"/>
    <property type="molecule type" value="Genomic_DNA"/>
</dbReference>
<keyword evidence="2" id="KW-1185">Reference proteome</keyword>
<comment type="caution">
    <text evidence="1">The sequence shown here is derived from an EMBL/GenBank/DDBJ whole genome shotgun (WGS) entry which is preliminary data.</text>
</comment>
<evidence type="ECO:0000313" key="1">
    <source>
        <dbReference type="EMBL" id="KAI4342280.1"/>
    </source>
</evidence>
<evidence type="ECO:0000313" key="2">
    <source>
        <dbReference type="Proteomes" id="UP001057402"/>
    </source>
</evidence>
<proteinExistence type="predicted"/>
<accession>A0ACB9P023</accession>
<name>A0ACB9P023_9MYRT</name>